<organism evidence="1 2">
    <name type="scientific">Kangiella spongicola</name>
    <dbReference type="NCBI Taxonomy" id="796379"/>
    <lineage>
        <taxon>Bacteria</taxon>
        <taxon>Pseudomonadati</taxon>
        <taxon>Pseudomonadota</taxon>
        <taxon>Gammaproteobacteria</taxon>
        <taxon>Kangiellales</taxon>
        <taxon>Kangiellaceae</taxon>
        <taxon>Kangiella</taxon>
    </lineage>
</organism>
<proteinExistence type="predicted"/>
<dbReference type="EMBL" id="QICH01000001">
    <property type="protein sequence ID" value="PXF64394.1"/>
    <property type="molecule type" value="Genomic_DNA"/>
</dbReference>
<evidence type="ECO:0000313" key="1">
    <source>
        <dbReference type="EMBL" id="PXF64394.1"/>
    </source>
</evidence>
<dbReference type="Pfam" id="PF05488">
    <property type="entry name" value="PAAR_motif"/>
    <property type="match status" value="1"/>
</dbReference>
<reference evidence="1 2" key="1">
    <citation type="submission" date="2018-05" db="EMBL/GenBank/DDBJ databases">
        <title>Kangiella spongicola genome sequence.</title>
        <authorList>
            <person name="Maclea K.S."/>
            <person name="Goen A.E."/>
            <person name="Kelley C."/>
            <person name="Underriner A."/>
            <person name="Silverwood T."/>
            <person name="Trachtenberg A.M."/>
        </authorList>
    </citation>
    <scope>NUCLEOTIDE SEQUENCE [LARGE SCALE GENOMIC DNA]</scope>
    <source>
        <strain evidence="1 2">ATCC BAA-2076</strain>
    </source>
</reference>
<dbReference type="AlphaFoldDB" id="A0A318DB09"/>
<comment type="caution">
    <text evidence="1">The sequence shown here is derived from an EMBL/GenBank/DDBJ whole genome shotgun (WGS) entry which is preliminary data.</text>
</comment>
<gene>
    <name evidence="1" type="ORF">DL796_04440</name>
</gene>
<name>A0A318DB09_9GAMM</name>
<dbReference type="InterPro" id="IPR008727">
    <property type="entry name" value="PAAR_motif"/>
</dbReference>
<dbReference type="CDD" id="cd14738">
    <property type="entry name" value="PAAR_2"/>
    <property type="match status" value="1"/>
</dbReference>
<dbReference type="Proteomes" id="UP000247689">
    <property type="component" value="Unassembled WGS sequence"/>
</dbReference>
<protein>
    <submittedName>
        <fullName evidence="1">Type VI secretion protein</fullName>
    </submittedName>
</protein>
<keyword evidence="2" id="KW-1185">Reference proteome</keyword>
<evidence type="ECO:0000313" key="2">
    <source>
        <dbReference type="Proteomes" id="UP000247689"/>
    </source>
</evidence>
<dbReference type="Gene3D" id="2.60.200.60">
    <property type="match status" value="2"/>
</dbReference>
<dbReference type="OrthoDB" id="9204728at2"/>
<sequence>MMKPIALLGHTHTCKGTKSSEHKNGPIISGQAKVTVNGIPVAVVGDKLQCDDTTDVIVKGSSVVKINGKPVARKGDKTAIGGFIDKGESLVKIE</sequence>
<accession>A0A318DB09</accession>